<reference evidence="2" key="1">
    <citation type="submission" date="2014-09" db="EMBL/GenBank/DDBJ databases">
        <authorList>
            <person name="Magalhaes I.L.F."/>
            <person name="Oliveira U."/>
            <person name="Santos F.R."/>
            <person name="Vidigal T.H.D.A."/>
            <person name="Brescovit A.D."/>
            <person name="Santos A.J."/>
        </authorList>
    </citation>
    <scope>NUCLEOTIDE SEQUENCE</scope>
    <source>
        <tissue evidence="2">Shoot tissue taken approximately 20 cm above the soil surface</tissue>
    </source>
</reference>
<evidence type="ECO:0000256" key="1">
    <source>
        <dbReference type="SAM" id="MobiDB-lite"/>
    </source>
</evidence>
<feature type="compositionally biased region" description="Basic and acidic residues" evidence="1">
    <location>
        <begin position="40"/>
        <end position="64"/>
    </location>
</feature>
<accession>A0A0A9ABZ9</accession>
<feature type="region of interest" description="Disordered" evidence="1">
    <location>
        <begin position="1"/>
        <end position="64"/>
    </location>
</feature>
<sequence length="64" mass="7137">MATCVRGEGTIPNPPGESANQKPRTTRARGCSRFPKWRRARAEDGRDESGGRGIRRLDLVLENE</sequence>
<name>A0A0A9ABZ9_ARUDO</name>
<proteinExistence type="predicted"/>
<evidence type="ECO:0000313" key="2">
    <source>
        <dbReference type="EMBL" id="JAD47473.1"/>
    </source>
</evidence>
<reference evidence="2" key="2">
    <citation type="journal article" date="2015" name="Data Brief">
        <title>Shoot transcriptome of the giant reed, Arundo donax.</title>
        <authorList>
            <person name="Barrero R.A."/>
            <person name="Guerrero F.D."/>
            <person name="Moolhuijzen P."/>
            <person name="Goolsby J.A."/>
            <person name="Tidwell J."/>
            <person name="Bellgard S.E."/>
            <person name="Bellgard M.I."/>
        </authorList>
    </citation>
    <scope>NUCLEOTIDE SEQUENCE</scope>
    <source>
        <tissue evidence="2">Shoot tissue taken approximately 20 cm above the soil surface</tissue>
    </source>
</reference>
<dbReference type="EMBL" id="GBRH01250422">
    <property type="protein sequence ID" value="JAD47473.1"/>
    <property type="molecule type" value="Transcribed_RNA"/>
</dbReference>
<protein>
    <submittedName>
        <fullName evidence="2">Uncharacterized protein</fullName>
    </submittedName>
</protein>
<dbReference type="AlphaFoldDB" id="A0A0A9ABZ9"/>
<organism evidence="2">
    <name type="scientific">Arundo donax</name>
    <name type="common">Giant reed</name>
    <name type="synonym">Donax arundinaceus</name>
    <dbReference type="NCBI Taxonomy" id="35708"/>
    <lineage>
        <taxon>Eukaryota</taxon>
        <taxon>Viridiplantae</taxon>
        <taxon>Streptophyta</taxon>
        <taxon>Embryophyta</taxon>
        <taxon>Tracheophyta</taxon>
        <taxon>Spermatophyta</taxon>
        <taxon>Magnoliopsida</taxon>
        <taxon>Liliopsida</taxon>
        <taxon>Poales</taxon>
        <taxon>Poaceae</taxon>
        <taxon>PACMAD clade</taxon>
        <taxon>Arundinoideae</taxon>
        <taxon>Arundineae</taxon>
        <taxon>Arundo</taxon>
    </lineage>
</organism>